<dbReference type="AlphaFoldDB" id="A0A4R2BEN6"/>
<comment type="caution">
    <text evidence="1">The sequence shown here is derived from an EMBL/GenBank/DDBJ whole genome shotgun (WGS) entry which is preliminary data.</text>
</comment>
<gene>
    <name evidence="1" type="ORF">EV146_106134</name>
</gene>
<keyword evidence="1" id="KW-0456">Lyase</keyword>
<accession>A0A4R2BEN6</accession>
<dbReference type="GO" id="GO:0016829">
    <property type="term" value="F:lyase activity"/>
    <property type="evidence" value="ECO:0007669"/>
    <property type="project" value="UniProtKB-KW"/>
</dbReference>
<dbReference type="Proteomes" id="UP000295689">
    <property type="component" value="Unassembled WGS sequence"/>
</dbReference>
<keyword evidence="2" id="KW-1185">Reference proteome</keyword>
<protein>
    <submittedName>
        <fullName evidence="1">Transcriptional regulator of the spore photoproduct lyase operon</fullName>
    </submittedName>
</protein>
<dbReference type="InterPro" id="IPR022608">
    <property type="entry name" value="Tscrpt_reg_SplA"/>
</dbReference>
<dbReference type="Pfam" id="PF11132">
    <property type="entry name" value="SplA"/>
    <property type="match status" value="1"/>
</dbReference>
<name>A0A4R2BEN6_9BACI</name>
<evidence type="ECO:0000313" key="1">
    <source>
        <dbReference type="EMBL" id="TCN24933.1"/>
    </source>
</evidence>
<organism evidence="1 2">
    <name type="scientific">Mesobacillus foraminis</name>
    <dbReference type="NCBI Taxonomy" id="279826"/>
    <lineage>
        <taxon>Bacteria</taxon>
        <taxon>Bacillati</taxon>
        <taxon>Bacillota</taxon>
        <taxon>Bacilli</taxon>
        <taxon>Bacillales</taxon>
        <taxon>Bacillaceae</taxon>
        <taxon>Mesobacillus</taxon>
    </lineage>
</organism>
<dbReference type="EMBL" id="SLVV01000006">
    <property type="protein sequence ID" value="TCN24933.1"/>
    <property type="molecule type" value="Genomic_DNA"/>
</dbReference>
<proteinExistence type="predicted"/>
<reference evidence="1 2" key="1">
    <citation type="journal article" date="2015" name="Stand. Genomic Sci.">
        <title>Genomic Encyclopedia of Bacterial and Archaeal Type Strains, Phase III: the genomes of soil and plant-associated and newly described type strains.</title>
        <authorList>
            <person name="Whitman W.B."/>
            <person name="Woyke T."/>
            <person name="Klenk H.P."/>
            <person name="Zhou Y."/>
            <person name="Lilburn T.G."/>
            <person name="Beck B.J."/>
            <person name="De Vos P."/>
            <person name="Vandamme P."/>
            <person name="Eisen J.A."/>
            <person name="Garrity G."/>
            <person name="Hugenholtz P."/>
            <person name="Kyrpides N.C."/>
        </authorList>
    </citation>
    <scope>NUCLEOTIDE SEQUENCE [LARGE SCALE GENOMIC DNA]</scope>
    <source>
        <strain evidence="1 2">CV53</strain>
    </source>
</reference>
<evidence type="ECO:0000313" key="2">
    <source>
        <dbReference type="Proteomes" id="UP000295689"/>
    </source>
</evidence>
<sequence>MDMLDPGKIKQGDEVFVIYRNPHVPTVANIKAAEIVAHPKDPGALALFLNETFHVIEDDDALFASEDAAKQAYDNVYSQDEPEQYFS</sequence>